<name>A0ABZ2KTU7_9BACT</name>
<evidence type="ECO:0000313" key="1">
    <source>
        <dbReference type="EMBL" id="WXB02058.1"/>
    </source>
</evidence>
<evidence type="ECO:0000313" key="2">
    <source>
        <dbReference type="Proteomes" id="UP001374803"/>
    </source>
</evidence>
<sequence>MLARPNDTFARDPRGRPLRVNSDKATLRIVGFAEQRELAPPEASSPLYWLLSQYSAADGIDFELLRGCLERDGLVGMGVVAQSSPGRGAVLLVPTSSGFALHPVARTHPTAPFETLFSQRPLTMIVDGWSERIAPAHARAERRRPRVHATALWGLDGTRS</sequence>
<keyword evidence="2" id="KW-1185">Reference proteome</keyword>
<reference evidence="1" key="1">
    <citation type="submission" date="2021-12" db="EMBL/GenBank/DDBJ databases">
        <title>Discovery of the Pendulisporaceae a myxobacterial family with distinct sporulation behavior and unique specialized metabolism.</title>
        <authorList>
            <person name="Garcia R."/>
            <person name="Popoff A."/>
            <person name="Bader C.D."/>
            <person name="Loehr J."/>
            <person name="Walesch S."/>
            <person name="Walt C."/>
            <person name="Boldt J."/>
            <person name="Bunk B."/>
            <person name="Haeckl F.J.F.P.J."/>
            <person name="Gunesch A.P."/>
            <person name="Birkelbach J."/>
            <person name="Nuebel U."/>
            <person name="Pietschmann T."/>
            <person name="Bach T."/>
            <person name="Mueller R."/>
        </authorList>
    </citation>
    <scope>NUCLEOTIDE SEQUENCE</scope>
    <source>
        <strain evidence="1">MSr11367</strain>
    </source>
</reference>
<gene>
    <name evidence="1" type="ORF">LVJ94_34740</name>
</gene>
<dbReference type="RefSeq" id="WP_394831683.1">
    <property type="nucleotide sequence ID" value="NZ_CP089929.1"/>
</dbReference>
<dbReference type="EMBL" id="CP089983">
    <property type="protein sequence ID" value="WXB02058.1"/>
    <property type="molecule type" value="Genomic_DNA"/>
</dbReference>
<protein>
    <submittedName>
        <fullName evidence="1">Uncharacterized protein</fullName>
    </submittedName>
</protein>
<proteinExistence type="predicted"/>
<accession>A0ABZ2KTU7</accession>
<organism evidence="1 2">
    <name type="scientific">Pendulispora rubella</name>
    <dbReference type="NCBI Taxonomy" id="2741070"/>
    <lineage>
        <taxon>Bacteria</taxon>
        <taxon>Pseudomonadati</taxon>
        <taxon>Myxococcota</taxon>
        <taxon>Myxococcia</taxon>
        <taxon>Myxococcales</taxon>
        <taxon>Sorangiineae</taxon>
        <taxon>Pendulisporaceae</taxon>
        <taxon>Pendulispora</taxon>
    </lineage>
</organism>
<dbReference type="Proteomes" id="UP001374803">
    <property type="component" value="Chromosome"/>
</dbReference>